<dbReference type="InterPro" id="IPR005488">
    <property type="entry name" value="Etherase_MurQ"/>
</dbReference>
<dbReference type="GO" id="GO:0097367">
    <property type="term" value="F:carbohydrate derivative binding"/>
    <property type="evidence" value="ECO:0007669"/>
    <property type="project" value="InterPro"/>
</dbReference>
<comment type="pathway">
    <text evidence="3">Amino-sugar metabolism; N-acetylmuramate degradation.</text>
</comment>
<dbReference type="GO" id="GO:0046348">
    <property type="term" value="P:amino sugar catabolic process"/>
    <property type="evidence" value="ECO:0007669"/>
    <property type="project" value="InterPro"/>
</dbReference>
<dbReference type="Proteomes" id="UP000541033">
    <property type="component" value="Unassembled WGS sequence"/>
</dbReference>
<dbReference type="NCBIfam" id="NF009222">
    <property type="entry name" value="PRK12570.1"/>
    <property type="match status" value="1"/>
</dbReference>
<dbReference type="EC" id="4.2.1.126" evidence="3"/>
<comment type="function">
    <text evidence="3">Specifically catalyzes the cleavage of the D-lactyl ether substituent of MurNAc 6-phosphate, producing GlcNAc 6-phosphate and D-lactate.</text>
</comment>
<dbReference type="Gene3D" id="1.10.8.1080">
    <property type="match status" value="1"/>
</dbReference>
<dbReference type="AlphaFoldDB" id="A0A7X5R1T5"/>
<organism evidence="5 6">
    <name type="scientific">Lysinibacter cavernae</name>
    <dbReference type="NCBI Taxonomy" id="1640652"/>
    <lineage>
        <taxon>Bacteria</taxon>
        <taxon>Bacillati</taxon>
        <taxon>Actinomycetota</taxon>
        <taxon>Actinomycetes</taxon>
        <taxon>Micrococcales</taxon>
        <taxon>Microbacteriaceae</taxon>
        <taxon>Lysinibacter</taxon>
    </lineage>
</organism>
<feature type="active site" description="Proton donor" evidence="3">
    <location>
        <position position="102"/>
    </location>
</feature>
<dbReference type="GO" id="GO:0009254">
    <property type="term" value="P:peptidoglycan turnover"/>
    <property type="evidence" value="ECO:0007669"/>
    <property type="project" value="TreeGrafter"/>
</dbReference>
<comment type="catalytic activity">
    <reaction evidence="3">
        <text>N-acetyl-D-muramate 6-phosphate + H2O = N-acetyl-D-glucosamine 6-phosphate + (R)-lactate</text>
        <dbReference type="Rhea" id="RHEA:26410"/>
        <dbReference type="ChEBI" id="CHEBI:15377"/>
        <dbReference type="ChEBI" id="CHEBI:16004"/>
        <dbReference type="ChEBI" id="CHEBI:57513"/>
        <dbReference type="ChEBI" id="CHEBI:58722"/>
        <dbReference type="EC" id="4.2.1.126"/>
    </reaction>
</comment>
<evidence type="ECO:0000313" key="6">
    <source>
        <dbReference type="Proteomes" id="UP000541033"/>
    </source>
</evidence>
<dbReference type="RefSeq" id="WP_167150134.1">
    <property type="nucleotide sequence ID" value="NZ_JAAMOX010000001.1"/>
</dbReference>
<evidence type="ECO:0000259" key="4">
    <source>
        <dbReference type="PROSITE" id="PS51464"/>
    </source>
</evidence>
<dbReference type="PROSITE" id="PS51464">
    <property type="entry name" value="SIS"/>
    <property type="match status" value="1"/>
</dbReference>
<feature type="active site" evidence="3">
    <location>
        <position position="133"/>
    </location>
</feature>
<dbReference type="HAMAP" id="MF_00068">
    <property type="entry name" value="MurQ"/>
    <property type="match status" value="1"/>
</dbReference>
<protein>
    <recommendedName>
        <fullName evidence="3">N-acetylmuramic acid 6-phosphate etherase</fullName>
        <shortName evidence="3">MurNAc-6-P etherase</shortName>
        <ecNumber evidence="3">4.2.1.126</ecNumber>
    </recommendedName>
    <alternativeName>
        <fullName evidence="3">N-acetylmuramic acid 6-phosphate hydrolase</fullName>
    </alternativeName>
    <alternativeName>
        <fullName evidence="3">N-acetylmuramic acid 6-phosphate lyase</fullName>
    </alternativeName>
</protein>
<dbReference type="CDD" id="cd05007">
    <property type="entry name" value="SIS_Etherase"/>
    <property type="match status" value="1"/>
</dbReference>
<dbReference type="GO" id="GO:0016803">
    <property type="term" value="F:ether hydrolase activity"/>
    <property type="evidence" value="ECO:0007669"/>
    <property type="project" value="TreeGrafter"/>
</dbReference>
<dbReference type="Pfam" id="PF22645">
    <property type="entry name" value="GKRP_SIS_N"/>
    <property type="match status" value="1"/>
</dbReference>
<reference evidence="5 6" key="1">
    <citation type="submission" date="2020-02" db="EMBL/GenBank/DDBJ databases">
        <title>Sequencing the genomes of 1000 actinobacteria strains.</title>
        <authorList>
            <person name="Klenk H.-P."/>
        </authorList>
    </citation>
    <scope>NUCLEOTIDE SEQUENCE [LARGE SCALE GENOMIC DNA]</scope>
    <source>
        <strain evidence="5 6">DSM 27960</strain>
    </source>
</reference>
<dbReference type="GO" id="GO:0016835">
    <property type="term" value="F:carbon-oxygen lyase activity"/>
    <property type="evidence" value="ECO:0007669"/>
    <property type="project" value="UniProtKB-UniRule"/>
</dbReference>
<feature type="domain" description="SIS" evidence="4">
    <location>
        <begin position="74"/>
        <end position="235"/>
    </location>
</feature>
<dbReference type="NCBIfam" id="TIGR00274">
    <property type="entry name" value="N-acetylmuramic acid 6-phosphate etherase"/>
    <property type="match status" value="1"/>
</dbReference>
<dbReference type="UniPathway" id="UPA00342"/>
<comment type="miscellaneous">
    <text evidence="3">A lyase-type mechanism (elimination/hydration) is suggested for the cleavage of the lactyl ether bond of MurNAc 6-phosphate, with the formation of an alpha,beta-unsaturated aldehyde intermediate with (E)-stereochemistry, followed by the syn addition of water to give product.</text>
</comment>
<evidence type="ECO:0000256" key="2">
    <source>
        <dbReference type="ARBA" id="ARBA00023277"/>
    </source>
</evidence>
<comment type="caution">
    <text evidence="5">The sequence shown here is derived from an EMBL/GenBank/DDBJ whole genome shotgun (WGS) entry which is preliminary data.</text>
</comment>
<proteinExistence type="inferred from homology"/>
<evidence type="ECO:0000313" key="5">
    <source>
        <dbReference type="EMBL" id="NIH54043.1"/>
    </source>
</evidence>
<dbReference type="InterPro" id="IPR005486">
    <property type="entry name" value="Glucokinase_regulatory_CS"/>
</dbReference>
<keyword evidence="2 3" id="KW-0119">Carbohydrate metabolism</keyword>
<keyword evidence="6" id="KW-1185">Reference proteome</keyword>
<dbReference type="EMBL" id="JAAMOX010000001">
    <property type="protein sequence ID" value="NIH54043.1"/>
    <property type="molecule type" value="Genomic_DNA"/>
</dbReference>
<dbReference type="InterPro" id="IPR046348">
    <property type="entry name" value="SIS_dom_sf"/>
</dbReference>
<accession>A0A7X5R1T5</accession>
<name>A0A7X5R1T5_9MICO</name>
<dbReference type="PANTHER" id="PTHR10088:SF4">
    <property type="entry name" value="GLUCOKINASE REGULATORY PROTEIN"/>
    <property type="match status" value="1"/>
</dbReference>
<comment type="similarity">
    <text evidence="3">Belongs to the GCKR-like family. MurNAc-6-P etherase subfamily.</text>
</comment>
<gene>
    <name evidence="3" type="primary">murQ</name>
    <name evidence="5" type="ORF">FHX76_001911</name>
</gene>
<dbReference type="InterPro" id="IPR040190">
    <property type="entry name" value="MURQ/GCKR"/>
</dbReference>
<dbReference type="NCBIfam" id="NF003915">
    <property type="entry name" value="PRK05441.1"/>
    <property type="match status" value="1"/>
</dbReference>
<evidence type="ECO:0000256" key="3">
    <source>
        <dbReference type="HAMAP-Rule" id="MF_00068"/>
    </source>
</evidence>
<dbReference type="Gene3D" id="3.40.50.10490">
    <property type="entry name" value="Glucose-6-phosphate isomerase like protein, domain 1"/>
    <property type="match status" value="1"/>
</dbReference>
<sequence length="341" mass="36124">MSAGKSRSDQLATDEDVLGLVSLNSPTEERNPRTVDIDVLSTLDLVALINDEDGAVMTAVEGVRETLANTVDAAVETITAGGRVHYFGAGTSGRLGVLDAVELLPTYAVGTEWFEAHIAGGVDAMFRAAEGIEDRPESGRVDAADVRRGDLVIGIAASGRTPYVAGAFDVADERGARTALVSSNPFAELAPRVEFAILLDTGPEVITGSTRMKAATAQKIVLNTFSTATMIKLGKTYSNLMIDVLPTNKKLRARIIRLLVQATGIEPGRCEGILIQADGDIKVALLVLLQERDAQPMRPADATIVDRVSTARDALKRSGGIIRNAKALLDAETTQDSIEAQ</sequence>
<keyword evidence="1 3" id="KW-0456">Lyase</keyword>
<dbReference type="GO" id="GO:0097173">
    <property type="term" value="P:N-acetylmuramic acid catabolic process"/>
    <property type="evidence" value="ECO:0007669"/>
    <property type="project" value="UniProtKB-UniPathway"/>
</dbReference>
<dbReference type="InterPro" id="IPR001347">
    <property type="entry name" value="SIS_dom"/>
</dbReference>
<dbReference type="PANTHER" id="PTHR10088">
    <property type="entry name" value="GLUCOKINASE REGULATORY PROTEIN"/>
    <property type="match status" value="1"/>
</dbReference>
<dbReference type="SUPFAM" id="SSF53697">
    <property type="entry name" value="SIS domain"/>
    <property type="match status" value="1"/>
</dbReference>
<dbReference type="PROSITE" id="PS01272">
    <property type="entry name" value="GCKR"/>
    <property type="match status" value="1"/>
</dbReference>
<comment type="subunit">
    <text evidence="3">Homodimer.</text>
</comment>
<evidence type="ECO:0000256" key="1">
    <source>
        <dbReference type="ARBA" id="ARBA00023239"/>
    </source>
</evidence>